<name>A0A2K3KSA1_TRIPR</name>
<evidence type="ECO:0000256" key="1">
    <source>
        <dbReference type="SAM" id="MobiDB-lite"/>
    </source>
</evidence>
<feature type="non-terminal residue" evidence="2">
    <location>
        <position position="53"/>
    </location>
</feature>
<dbReference type="AlphaFoldDB" id="A0A2K3KSA1"/>
<comment type="caution">
    <text evidence="2">The sequence shown here is derived from an EMBL/GenBank/DDBJ whole genome shotgun (WGS) entry which is preliminary data.</text>
</comment>
<proteinExistence type="predicted"/>
<sequence length="53" mass="6159">MLAMSRVWSLTMGTPYEDARNKRMEENKKRMEALNLPKLSQSHYKSSSITKPS</sequence>
<feature type="region of interest" description="Disordered" evidence="1">
    <location>
        <begin position="31"/>
        <end position="53"/>
    </location>
</feature>
<reference evidence="2 3" key="2">
    <citation type="journal article" date="2017" name="Front. Plant Sci.">
        <title>Gene Classification and Mining of Molecular Markers Useful in Red Clover (Trifolium pratense) Breeding.</title>
        <authorList>
            <person name="Istvanek J."/>
            <person name="Dluhosova J."/>
            <person name="Dluhos P."/>
            <person name="Patkova L."/>
            <person name="Nedelnik J."/>
            <person name="Repkova J."/>
        </authorList>
    </citation>
    <scope>NUCLEOTIDE SEQUENCE [LARGE SCALE GENOMIC DNA]</scope>
    <source>
        <strain evidence="3">cv. Tatra</strain>
        <tissue evidence="2">Young leaves</tissue>
    </source>
</reference>
<reference evidence="2 3" key="1">
    <citation type="journal article" date="2014" name="Am. J. Bot.">
        <title>Genome assembly and annotation for red clover (Trifolium pratense; Fabaceae).</title>
        <authorList>
            <person name="Istvanek J."/>
            <person name="Jaros M."/>
            <person name="Krenek A."/>
            <person name="Repkova J."/>
        </authorList>
    </citation>
    <scope>NUCLEOTIDE SEQUENCE [LARGE SCALE GENOMIC DNA]</scope>
    <source>
        <strain evidence="3">cv. Tatra</strain>
        <tissue evidence="2">Young leaves</tissue>
    </source>
</reference>
<gene>
    <name evidence="2" type="ORF">L195_g056564</name>
</gene>
<accession>A0A2K3KSA1</accession>
<evidence type="ECO:0000313" key="2">
    <source>
        <dbReference type="EMBL" id="PNX69161.1"/>
    </source>
</evidence>
<dbReference type="EMBL" id="ASHM01107730">
    <property type="protein sequence ID" value="PNX69161.1"/>
    <property type="molecule type" value="Genomic_DNA"/>
</dbReference>
<feature type="compositionally biased region" description="Polar residues" evidence="1">
    <location>
        <begin position="38"/>
        <end position="53"/>
    </location>
</feature>
<dbReference type="Proteomes" id="UP000236291">
    <property type="component" value="Unassembled WGS sequence"/>
</dbReference>
<protein>
    <submittedName>
        <fullName evidence="2">Uncharacterized protein</fullName>
    </submittedName>
</protein>
<organism evidence="2 3">
    <name type="scientific">Trifolium pratense</name>
    <name type="common">Red clover</name>
    <dbReference type="NCBI Taxonomy" id="57577"/>
    <lineage>
        <taxon>Eukaryota</taxon>
        <taxon>Viridiplantae</taxon>
        <taxon>Streptophyta</taxon>
        <taxon>Embryophyta</taxon>
        <taxon>Tracheophyta</taxon>
        <taxon>Spermatophyta</taxon>
        <taxon>Magnoliopsida</taxon>
        <taxon>eudicotyledons</taxon>
        <taxon>Gunneridae</taxon>
        <taxon>Pentapetalae</taxon>
        <taxon>rosids</taxon>
        <taxon>fabids</taxon>
        <taxon>Fabales</taxon>
        <taxon>Fabaceae</taxon>
        <taxon>Papilionoideae</taxon>
        <taxon>50 kb inversion clade</taxon>
        <taxon>NPAAA clade</taxon>
        <taxon>Hologalegina</taxon>
        <taxon>IRL clade</taxon>
        <taxon>Trifolieae</taxon>
        <taxon>Trifolium</taxon>
    </lineage>
</organism>
<evidence type="ECO:0000313" key="3">
    <source>
        <dbReference type="Proteomes" id="UP000236291"/>
    </source>
</evidence>